<comment type="pathway">
    <text evidence="2">Glycan biosynthesis; alginate biosynthesis.</text>
</comment>
<keyword evidence="4" id="KW-0732">Signal</keyword>
<evidence type="ECO:0000256" key="1">
    <source>
        <dbReference type="ARBA" id="ARBA00004418"/>
    </source>
</evidence>
<evidence type="ECO:0000256" key="6">
    <source>
        <dbReference type="ARBA" id="ARBA00022841"/>
    </source>
</evidence>
<name>A0ABU7XFX6_9HYPH</name>
<keyword evidence="5" id="KW-0574">Periplasm</keyword>
<evidence type="ECO:0000313" key="9">
    <source>
        <dbReference type="EMBL" id="MEF3365453.1"/>
    </source>
</evidence>
<feature type="domain" description="AlgX/AlgJ SGNH hydrolase-like" evidence="8">
    <location>
        <begin position="141"/>
        <end position="253"/>
    </location>
</feature>
<keyword evidence="10" id="KW-1185">Reference proteome</keyword>
<dbReference type="RefSeq" id="WP_332080360.1">
    <property type="nucleotide sequence ID" value="NZ_JAZHYN010000005.1"/>
</dbReference>
<reference evidence="9 10" key="1">
    <citation type="submission" date="2024-02" db="EMBL/GenBank/DDBJ databases">
        <authorList>
            <person name="Grouzdev D."/>
        </authorList>
    </citation>
    <scope>NUCLEOTIDE SEQUENCE [LARGE SCALE GENOMIC DNA]</scope>
    <source>
        <strain evidence="9 10">9N</strain>
    </source>
</reference>
<evidence type="ECO:0000313" key="10">
    <source>
        <dbReference type="Proteomes" id="UP001350748"/>
    </source>
</evidence>
<keyword evidence="7" id="KW-0472">Membrane</keyword>
<sequence length="414" mass="44651">MTPVNHPCEARSAAIKGAIITRLPIFGCAGFILFLFLANLWNFAVERDWPKLRIRSASPLAGVAKPKPVPWTLDAFLSGETQKAVSINLGRESPVFPIAVRAKNQLVYSLFGKSAAPGVVVGRNDQLYEQFYIDEFCARGGAPDFPRIETWASTLSGIQQAAEARGKSFVYVVSPSKAARYPEDLPRSVPCAARAAATHDKLAPYLAALAKAGVRHVDGAGLISAERPHYAIPLFPRGGTHWNSVGGALAFREATRLSPASPVGVLDFAYAPSPQAMGTDRDLLDLLNLLWPDAQYSTAAIGRAGEAADCPRTPRLLAMGGSFLHQILAAATLAPCPPQIDYWFYMRMEDNRVELGHYRRSPGDASNGARLSAALEELDENLAGADLILLEENESNIATMKQVGHLADAIGRLH</sequence>
<evidence type="ECO:0000256" key="3">
    <source>
        <dbReference type="ARBA" id="ARBA00022679"/>
    </source>
</evidence>
<dbReference type="InterPro" id="IPR031811">
    <property type="entry name" value="ALGX/ALGJ_SGNH-like"/>
</dbReference>
<comment type="caution">
    <text evidence="9">The sequence shown here is derived from an EMBL/GenBank/DDBJ whole genome shotgun (WGS) entry which is preliminary data.</text>
</comment>
<protein>
    <submittedName>
        <fullName evidence="9">Alginate O-acetyltransferase</fullName>
    </submittedName>
</protein>
<proteinExistence type="predicted"/>
<keyword evidence="7" id="KW-1133">Transmembrane helix</keyword>
<organism evidence="9 10">
    <name type="scientific">Methylocystis borbori</name>
    <dbReference type="NCBI Taxonomy" id="3118750"/>
    <lineage>
        <taxon>Bacteria</taxon>
        <taxon>Pseudomonadati</taxon>
        <taxon>Pseudomonadota</taxon>
        <taxon>Alphaproteobacteria</taxon>
        <taxon>Hyphomicrobiales</taxon>
        <taxon>Methylocystaceae</taxon>
        <taxon>Methylocystis</taxon>
    </lineage>
</organism>
<evidence type="ECO:0000256" key="2">
    <source>
        <dbReference type="ARBA" id="ARBA00005182"/>
    </source>
</evidence>
<gene>
    <name evidence="9" type="ORF">V3H18_02780</name>
</gene>
<evidence type="ECO:0000256" key="7">
    <source>
        <dbReference type="SAM" id="Phobius"/>
    </source>
</evidence>
<dbReference type="Pfam" id="PF16822">
    <property type="entry name" value="ALGX"/>
    <property type="match status" value="1"/>
</dbReference>
<evidence type="ECO:0000256" key="5">
    <source>
        <dbReference type="ARBA" id="ARBA00022764"/>
    </source>
</evidence>
<keyword evidence="3" id="KW-0808">Transferase</keyword>
<dbReference type="Proteomes" id="UP001350748">
    <property type="component" value="Unassembled WGS sequence"/>
</dbReference>
<keyword evidence="7" id="KW-0812">Transmembrane</keyword>
<accession>A0ABU7XFX6</accession>
<dbReference type="EMBL" id="JAZHYN010000005">
    <property type="protein sequence ID" value="MEF3365453.1"/>
    <property type="molecule type" value="Genomic_DNA"/>
</dbReference>
<feature type="transmembrane region" description="Helical" evidence="7">
    <location>
        <begin position="23"/>
        <end position="45"/>
    </location>
</feature>
<keyword evidence="6" id="KW-0016">Alginate biosynthesis</keyword>
<evidence type="ECO:0000259" key="8">
    <source>
        <dbReference type="Pfam" id="PF16822"/>
    </source>
</evidence>
<evidence type="ECO:0000256" key="4">
    <source>
        <dbReference type="ARBA" id="ARBA00022729"/>
    </source>
</evidence>
<comment type="subcellular location">
    <subcellularLocation>
        <location evidence="1">Periplasm</location>
    </subcellularLocation>
</comment>